<dbReference type="EMBL" id="CAACVI010000045">
    <property type="protein sequence ID" value="VEN74730.1"/>
    <property type="molecule type" value="Genomic_DNA"/>
</dbReference>
<dbReference type="PANTHER" id="PTHR42188:SF1">
    <property type="entry name" value="23S RRNA-SPECIFIC ENDONUCLEASE VAPC20"/>
    <property type="match status" value="1"/>
</dbReference>
<dbReference type="Pfam" id="PF01850">
    <property type="entry name" value="PIN"/>
    <property type="match status" value="1"/>
</dbReference>
<dbReference type="GO" id="GO:0016075">
    <property type="term" value="P:rRNA catabolic process"/>
    <property type="evidence" value="ECO:0007669"/>
    <property type="project" value="TreeGrafter"/>
</dbReference>
<dbReference type="AlphaFoldDB" id="A0A484HHU0"/>
<protein>
    <submittedName>
        <fullName evidence="2">VapC toxin family PIN domain ribonuclease</fullName>
    </submittedName>
</protein>
<dbReference type="InterPro" id="IPR029060">
    <property type="entry name" value="PIN-like_dom_sf"/>
</dbReference>
<sequence>MNEIFVDTSGWANYFVRTEPFHLEAKQLMRQWHHDRTQALTTNYVLLELAALFISPFRIPRRRQIQAIEAVKTADWIEIVHIDKHLDDEAWQLFKNREDKMWSLVDCSSFVIMKRRRVIRGFTTDHHFEQAGFQRLLNPGL</sequence>
<name>A0A484HHU0_9BACT</name>
<dbReference type="InterPro" id="IPR039018">
    <property type="entry name" value="VapC20-like"/>
</dbReference>
<proteinExistence type="predicted"/>
<feature type="domain" description="PIN" evidence="1">
    <location>
        <begin position="4"/>
        <end position="133"/>
    </location>
</feature>
<gene>
    <name evidence="2" type="ORF">EPICR_50003</name>
</gene>
<dbReference type="SUPFAM" id="SSF88723">
    <property type="entry name" value="PIN domain-like"/>
    <property type="match status" value="1"/>
</dbReference>
<dbReference type="GO" id="GO:0004521">
    <property type="term" value="F:RNA endonuclease activity"/>
    <property type="evidence" value="ECO:0007669"/>
    <property type="project" value="InterPro"/>
</dbReference>
<dbReference type="Gene3D" id="3.40.50.1010">
    <property type="entry name" value="5'-nuclease"/>
    <property type="match status" value="1"/>
</dbReference>
<evidence type="ECO:0000313" key="2">
    <source>
        <dbReference type="EMBL" id="VEN74730.1"/>
    </source>
</evidence>
<accession>A0A484HHU0</accession>
<dbReference type="PANTHER" id="PTHR42188">
    <property type="entry name" value="23S RRNA-SPECIFIC ENDONUCLEASE VAPC20"/>
    <property type="match status" value="1"/>
</dbReference>
<organism evidence="2">
    <name type="scientific">uncultured Desulfobacteraceae bacterium</name>
    <dbReference type="NCBI Taxonomy" id="218296"/>
    <lineage>
        <taxon>Bacteria</taxon>
        <taxon>Pseudomonadati</taxon>
        <taxon>Thermodesulfobacteriota</taxon>
        <taxon>Desulfobacteria</taxon>
        <taxon>Desulfobacterales</taxon>
        <taxon>Desulfobacteraceae</taxon>
        <taxon>environmental samples</taxon>
    </lineage>
</organism>
<reference evidence="2" key="1">
    <citation type="submission" date="2019-01" db="EMBL/GenBank/DDBJ databases">
        <authorList>
            <consortium name="Genoscope - CEA"/>
            <person name="William W."/>
        </authorList>
    </citation>
    <scope>NUCLEOTIDE SEQUENCE</scope>
    <source>
        <strain evidence="2">CR-1</strain>
    </source>
</reference>
<dbReference type="InterPro" id="IPR002716">
    <property type="entry name" value="PIN_dom"/>
</dbReference>
<evidence type="ECO:0000259" key="1">
    <source>
        <dbReference type="Pfam" id="PF01850"/>
    </source>
</evidence>